<comment type="subcellular location">
    <subcellularLocation>
        <location evidence="1">Membrane</location>
        <topology evidence="1">Single-pass membrane protein</topology>
    </subcellularLocation>
</comment>
<dbReference type="RefSeq" id="WP_150445363.1">
    <property type="nucleotide sequence ID" value="NZ_VYQE01000003.1"/>
</dbReference>
<reference evidence="7 8" key="1">
    <citation type="submission" date="2019-09" db="EMBL/GenBank/DDBJ databases">
        <authorList>
            <person name="Park J.-S."/>
            <person name="Choi H.-J."/>
        </authorList>
    </citation>
    <scope>NUCLEOTIDE SEQUENCE [LARGE SCALE GENOMIC DNA]</scope>
    <source>
        <strain evidence="7 8">176SS1-4</strain>
    </source>
</reference>
<feature type="domain" description="Translocation and assembly module TamB C-terminal" evidence="6">
    <location>
        <begin position="1418"/>
        <end position="1774"/>
    </location>
</feature>
<dbReference type="EMBL" id="VYQE01000003">
    <property type="protein sequence ID" value="KAA9008080.1"/>
    <property type="molecule type" value="Genomic_DNA"/>
</dbReference>
<keyword evidence="2" id="KW-0812">Transmembrane</keyword>
<evidence type="ECO:0000259" key="6">
    <source>
        <dbReference type="Pfam" id="PF04357"/>
    </source>
</evidence>
<protein>
    <recommendedName>
        <fullName evidence="6">Translocation and assembly module TamB C-terminal domain-containing protein</fullName>
    </recommendedName>
</protein>
<gene>
    <name evidence="7" type="ORF">F3S47_11270</name>
</gene>
<keyword evidence="3" id="KW-1133">Transmembrane helix</keyword>
<evidence type="ECO:0000313" key="7">
    <source>
        <dbReference type="EMBL" id="KAA9008080.1"/>
    </source>
</evidence>
<sequence length="1774" mass="183518">MRQLFRLFCLLLFLQPAAALAQFGLSQGAGEDDVGYLTRLLQDNLSSAGRDVRIRGFEGALSSEATIESITISDEQGVWLEAEDLRLDWNRSALLRRRVDVEALTAGRISVLRAPEGGPEVDLPEAEASLFSLPELPVSVQIGDFSVDRFELGEFFIGEPVVISMEGQASLADGEGTASIVAERIDGEEGRVELTGEFSNETRVLALDLLVEEGEGGIVASRLGIPGEPSLRLAVEGTGPIDDYTANLTLATAGEERVSGSFELATTRAETEDGSLGAPARQIDVDVQGDVAALLAPEYQGFFGDDVSLVAEVNQRADGSVEVPEFSLQAAQIGIEGNLLLDERGVPVRFSLDGQLGDGEDRLLLPLPGPKTYVDGGEIFLAFDRSEGEEWSGFAMLEGYERPGLLLPSVSIFGDGVIRGGEGLADAVGTADISFTASGIELDDPALGEALGDDITGSAALTFNDPEPVRLESLELSGAGIEASATATLETGEATVISFDASAEAESFGRFSTLAGTDLGGDGAVSISGTVQPLDGIFDIALDAETMDLAIGIDRIDPLLDGEGVVALEASRDLEGTRIERLEVTTPQVEATGSAFITSTVADIDLDARIEELGLISSELSGPGTLTVVADRSEEEVTDFDITLVSQDADLAVTGTTQSEEDGYQTELTLQADVEDLAPYSDLAGRELNGAADLTISGQVSPLDRLFDLAVGGTTQDLALGIERVDPLIGGDGRISFTATRTEATLEVDEFSLTTDQVEATGDVMVGTNTLSADIDARIAEVGLVLDDLSGPATLTGSADRSPDGSIDVDMQLTAPEATAQIDAIVAPPEQGYTTTGTVTADIDSLAPYAELAGRPISGAIELTAEGSVDPTRRFFDLQVSATTQDLETGIERLDPLLDGAGRLTLDAARDDSGITLRDFDLATPQITASGTAELGEETREGRIEARLEDVGLLLDELSGPATLTATADQQADGTADVVAEIRAPQANVQIDADVAPPEQDYETTGTFSVDVASLAPFADIAGRPLSGAVQLTAEGTVQPLTQFFDLTVSGTTQNLETGIERLDPLIDGTGRLSLEAARDEGGITVRDLDLATPQLTASGQVQLGEETREGRIEARVEDAGLLLDGLSGPATLTADADQLADGSVDVVAEITAPSARASLDATVAPPEQDYLTQGSLSATVSSLQPFAPLVGRPVRGSVSLDASGTVAPLSGAFDLAVDARTTDLGIGIDAADRLLRGPGTVSAEVSRGSEGQIVVQSLDLDLPQLTADASLSTSGGSVTADYSARLADIGLFVPDFSGPVTAEGTATAVNGAWRVDTDVSGAGGVEAQIDGTVAGAQGLNLDVTGSAPLGLVNAFISPRRLSGDASFDLSVTQPSLQGVSGTVQISGGRFTDPRLGQAIESIDGGISLSGGQAQVDLSATTPAGGTITAGGPISLSSPFTAGLDIGLNQVVIQDPTLYETVVNGQLSIEGPLAGGAVIAGDLALGRTEIRIPSSLVGGLGEIPEVRHTGTPQDVQLTLNRAGLTLRGTEAEGEGGDSDGGGGGFPLDITISAPSQIFVRGRGLDAELGGQLTLQGTTGDIVPVGSFELQRGRIDVLSQGFQLTEGSARLEGDFTPVLRLVAESTSPDGTQIRIILQGPASDPEVVFESSPDLPEDEVISRLLFGRNVSEITPLQAVQLASAVSTLAGRGGGFIGGIRDRLGVDDLDVTTDEDGNAAVRVGTYISENIYTDVEIDSEGDTRIDLNLDITPNLTATGSVGNDGETSIGIFFERDY</sequence>
<dbReference type="PANTHER" id="PTHR36985:SF1">
    <property type="entry name" value="TRANSLOCATION AND ASSEMBLY MODULE SUBUNIT TAMB"/>
    <property type="match status" value="1"/>
</dbReference>
<keyword evidence="8" id="KW-1185">Reference proteome</keyword>
<name>A0A5J5GJ57_9RHOB</name>
<accession>A0A5J5GJ57</accession>
<comment type="caution">
    <text evidence="7">The sequence shown here is derived from an EMBL/GenBank/DDBJ whole genome shotgun (WGS) entry which is preliminary data.</text>
</comment>
<feature type="chain" id="PRO_5023902917" description="Translocation and assembly module TamB C-terminal domain-containing protein" evidence="5">
    <location>
        <begin position="22"/>
        <end position="1774"/>
    </location>
</feature>
<evidence type="ECO:0000256" key="3">
    <source>
        <dbReference type="ARBA" id="ARBA00022989"/>
    </source>
</evidence>
<dbReference type="GO" id="GO:0097347">
    <property type="term" value="C:TAM protein secretion complex"/>
    <property type="evidence" value="ECO:0007669"/>
    <property type="project" value="TreeGrafter"/>
</dbReference>
<evidence type="ECO:0000313" key="8">
    <source>
        <dbReference type="Proteomes" id="UP000326554"/>
    </source>
</evidence>
<dbReference type="Proteomes" id="UP000326554">
    <property type="component" value="Unassembled WGS sequence"/>
</dbReference>
<dbReference type="GO" id="GO:0005886">
    <property type="term" value="C:plasma membrane"/>
    <property type="evidence" value="ECO:0007669"/>
    <property type="project" value="InterPro"/>
</dbReference>
<evidence type="ECO:0000256" key="5">
    <source>
        <dbReference type="SAM" id="SignalP"/>
    </source>
</evidence>
<evidence type="ECO:0000256" key="2">
    <source>
        <dbReference type="ARBA" id="ARBA00022692"/>
    </source>
</evidence>
<dbReference type="Pfam" id="PF04357">
    <property type="entry name" value="TamB"/>
    <property type="match status" value="1"/>
</dbReference>
<dbReference type="GO" id="GO:0009306">
    <property type="term" value="P:protein secretion"/>
    <property type="evidence" value="ECO:0007669"/>
    <property type="project" value="InterPro"/>
</dbReference>
<organism evidence="7 8">
    <name type="scientific">Histidinibacterium aquaticum</name>
    <dbReference type="NCBI Taxonomy" id="2613962"/>
    <lineage>
        <taxon>Bacteria</taxon>
        <taxon>Pseudomonadati</taxon>
        <taxon>Pseudomonadota</taxon>
        <taxon>Alphaproteobacteria</taxon>
        <taxon>Rhodobacterales</taxon>
        <taxon>Paracoccaceae</taxon>
        <taxon>Histidinibacterium</taxon>
    </lineage>
</organism>
<feature type="signal peptide" evidence="5">
    <location>
        <begin position="1"/>
        <end position="21"/>
    </location>
</feature>
<proteinExistence type="predicted"/>
<evidence type="ECO:0000256" key="4">
    <source>
        <dbReference type="ARBA" id="ARBA00023136"/>
    </source>
</evidence>
<dbReference type="InterPro" id="IPR007452">
    <property type="entry name" value="TamB_C"/>
</dbReference>
<keyword evidence="4" id="KW-0472">Membrane</keyword>
<keyword evidence="5" id="KW-0732">Signal</keyword>
<dbReference type="PANTHER" id="PTHR36985">
    <property type="entry name" value="TRANSLOCATION AND ASSEMBLY MODULE SUBUNIT TAMB"/>
    <property type="match status" value="1"/>
</dbReference>
<evidence type="ECO:0000256" key="1">
    <source>
        <dbReference type="ARBA" id="ARBA00004167"/>
    </source>
</evidence>